<dbReference type="SUPFAM" id="SSF56349">
    <property type="entry name" value="DNA breaking-rejoining enzymes"/>
    <property type="match status" value="1"/>
</dbReference>
<evidence type="ECO:0000256" key="5">
    <source>
        <dbReference type="ARBA" id="ARBA00023163"/>
    </source>
</evidence>
<evidence type="ECO:0000256" key="8">
    <source>
        <dbReference type="SAM" id="MobiDB-lite"/>
    </source>
</evidence>
<dbReference type="InterPro" id="IPR006936">
    <property type="entry name" value="ALOG_dom"/>
</dbReference>
<evidence type="ECO:0000313" key="10">
    <source>
        <dbReference type="EMBL" id="CAH3171170.1"/>
    </source>
</evidence>
<keyword evidence="11" id="KW-1185">Reference proteome</keyword>
<evidence type="ECO:0000256" key="7">
    <source>
        <dbReference type="ARBA" id="ARBA00023242"/>
    </source>
</evidence>
<proteinExistence type="inferred from homology"/>
<evidence type="ECO:0000256" key="4">
    <source>
        <dbReference type="ARBA" id="ARBA00023125"/>
    </source>
</evidence>
<dbReference type="Pfam" id="PF04852">
    <property type="entry name" value="ALOG_dom"/>
    <property type="match status" value="1"/>
</dbReference>
<protein>
    <recommendedName>
        <fullName evidence="9">ALOG domain-containing protein</fullName>
    </recommendedName>
</protein>
<dbReference type="Proteomes" id="UP001159405">
    <property type="component" value="Unassembled WGS sequence"/>
</dbReference>
<keyword evidence="6" id="KW-0233">DNA recombination</keyword>
<evidence type="ECO:0000313" key="11">
    <source>
        <dbReference type="Proteomes" id="UP001159405"/>
    </source>
</evidence>
<comment type="caution">
    <text evidence="10">The sequence shown here is derived from an EMBL/GenBank/DDBJ whole genome shotgun (WGS) entry which is preliminary data.</text>
</comment>
<dbReference type="InterPro" id="IPR013762">
    <property type="entry name" value="Integrase-like_cat_sf"/>
</dbReference>
<keyword evidence="7" id="KW-0539">Nucleus</keyword>
<organism evidence="10 11">
    <name type="scientific">Porites lobata</name>
    <dbReference type="NCBI Taxonomy" id="104759"/>
    <lineage>
        <taxon>Eukaryota</taxon>
        <taxon>Metazoa</taxon>
        <taxon>Cnidaria</taxon>
        <taxon>Anthozoa</taxon>
        <taxon>Hexacorallia</taxon>
        <taxon>Scleractinia</taxon>
        <taxon>Fungiina</taxon>
        <taxon>Poritidae</taxon>
        <taxon>Porites</taxon>
    </lineage>
</organism>
<reference evidence="10 11" key="1">
    <citation type="submission" date="2022-05" db="EMBL/GenBank/DDBJ databases">
        <authorList>
            <consortium name="Genoscope - CEA"/>
            <person name="William W."/>
        </authorList>
    </citation>
    <scope>NUCLEOTIDE SEQUENCE [LARGE SCALE GENOMIC DNA]</scope>
</reference>
<dbReference type="PROSITE" id="PS51697">
    <property type="entry name" value="ALOG"/>
    <property type="match status" value="1"/>
</dbReference>
<dbReference type="Gene3D" id="1.10.443.10">
    <property type="entry name" value="Intergrase catalytic core"/>
    <property type="match status" value="1"/>
</dbReference>
<dbReference type="InterPro" id="IPR011010">
    <property type="entry name" value="DNA_brk_join_enz"/>
</dbReference>
<keyword evidence="5" id="KW-0804">Transcription</keyword>
<sequence>MADPQVPADAVQQAQVVLPNQAQEGQAPAALAEQAQAPVAPEEQAQPPAQAPVQANEVSLEALQQRIKALESAQGTSVESLIQRISYYGGRRVEDFDKYKALRYAEELASVAKSSSHPKAASYDVIASTLREKLHVPAEQFKAYFLALFADKDFSRVIETISKVDKSFQRSTPFRTQTLIAGEAFADASLLAFRDSSSFRAGELHRHIDQWDKLFQSSDNNFSEVLDWIHNFIHVDKFFTHYKGSYKEVNYDCDRPPARIFANHPSCKAFAQFISDSLIERLASGAISLWGKDLPQVQRFFIPAVACPSCAYANDHLFRFCQMCGYKRKSVPRQPASKIKVDLAAIDARLQQLTQTANTSSYSKQKSSLRVEFETFLASLPNTKSIYSATPEDVSRFLIWKDGHGKRVVHVAECVNAPNQDASDCGCPKRLAFKTVDSCIGKLRTIFNEEGRSGEWNSMLGFGNPAASSPVQGYLKAVSEEQLRAHIVPKQAVPFFLPKLLLLARLWDRKMADPAVSPSALFILARDQAIAAVKTLFFSADRGSDLGCVKTAEIMRFPKDDGFLFNHVWGKTLRDGAYNVFGIRRHSNPQLCPVKAIETYVAVASELRITLSNGYLFRPTNHQGHIVNKPLTSSSAEARLKYYLKDAKIDEGETLHGFRSGSAITLALSGSQLADVMSHVGWSNKGTALYYIKLAEVLREGSPSDLLSSNELAASASTTLYADLNRLKDFVSAFPRS</sequence>
<comment type="similarity">
    <text evidence="2">Belongs to the plant homeotic and developmental regulators ALOG protein family.</text>
</comment>
<evidence type="ECO:0000256" key="1">
    <source>
        <dbReference type="ARBA" id="ARBA00004123"/>
    </source>
</evidence>
<dbReference type="PANTHER" id="PTHR31165">
    <property type="entry name" value="PROTEIN G1-LIKE2"/>
    <property type="match status" value="1"/>
</dbReference>
<keyword evidence="3" id="KW-0805">Transcription regulation</keyword>
<gene>
    <name evidence="10" type="ORF">PLOB_00011647</name>
</gene>
<dbReference type="EMBL" id="CALNXK010000161">
    <property type="protein sequence ID" value="CAH3171170.1"/>
    <property type="molecule type" value="Genomic_DNA"/>
</dbReference>
<evidence type="ECO:0000256" key="3">
    <source>
        <dbReference type="ARBA" id="ARBA00023015"/>
    </source>
</evidence>
<feature type="domain" description="ALOG" evidence="9">
    <location>
        <begin position="361"/>
        <end position="494"/>
    </location>
</feature>
<name>A0ABN8R196_9CNID</name>
<evidence type="ECO:0000256" key="2">
    <source>
        <dbReference type="ARBA" id="ARBA00010308"/>
    </source>
</evidence>
<dbReference type="InterPro" id="IPR040222">
    <property type="entry name" value="ALOG"/>
</dbReference>
<dbReference type="PANTHER" id="PTHR31165:SF2">
    <property type="entry name" value="ALOG DOMAIN-CONTAINING PROTEIN"/>
    <property type="match status" value="1"/>
</dbReference>
<comment type="subcellular location">
    <subcellularLocation>
        <location evidence="1">Nucleus</location>
    </subcellularLocation>
</comment>
<accession>A0ABN8R196</accession>
<feature type="region of interest" description="Disordered" evidence="8">
    <location>
        <begin position="17"/>
        <end position="55"/>
    </location>
</feature>
<evidence type="ECO:0000259" key="9">
    <source>
        <dbReference type="PROSITE" id="PS51697"/>
    </source>
</evidence>
<evidence type="ECO:0000256" key="6">
    <source>
        <dbReference type="ARBA" id="ARBA00023172"/>
    </source>
</evidence>
<keyword evidence="4" id="KW-0238">DNA-binding</keyword>